<dbReference type="Proteomes" id="UP001257948">
    <property type="component" value="Unassembled WGS sequence"/>
</dbReference>
<evidence type="ECO:0000256" key="1">
    <source>
        <dbReference type="SAM" id="MobiDB-lite"/>
    </source>
</evidence>
<feature type="signal peptide" evidence="2">
    <location>
        <begin position="1"/>
        <end position="21"/>
    </location>
</feature>
<dbReference type="EMBL" id="JAVTLL010000037">
    <property type="protein sequence ID" value="MDT7846601.1"/>
    <property type="molecule type" value="Genomic_DNA"/>
</dbReference>
<name>A0ABU3M523_9ACTN</name>
<dbReference type="RefSeq" id="WP_314206891.1">
    <property type="nucleotide sequence ID" value="NZ_JAVTLL010000037.1"/>
</dbReference>
<evidence type="ECO:0000256" key="2">
    <source>
        <dbReference type="SAM" id="SignalP"/>
    </source>
</evidence>
<reference evidence="4" key="1">
    <citation type="submission" date="2023-07" db="EMBL/GenBank/DDBJ databases">
        <title>Draft genome sequence of the endophytic actinobacterium Streptomyces justiciae WPN32, a potential antibiotic producer.</title>
        <authorList>
            <person name="Yasawong M."/>
            <person name="Pana W."/>
            <person name="Ganta P."/>
            <person name="Santapan N."/>
            <person name="Songngamsuk T."/>
            <person name="Phatcharaharikarn M."/>
            <person name="Kerdtoob S."/>
            <person name="Nantapong N."/>
        </authorList>
    </citation>
    <scope>NUCLEOTIDE SEQUENCE [LARGE SCALE GENOMIC DNA]</scope>
    <source>
        <strain evidence="4">WPN32</strain>
    </source>
</reference>
<evidence type="ECO:0008006" key="5">
    <source>
        <dbReference type="Google" id="ProtNLM"/>
    </source>
</evidence>
<keyword evidence="4" id="KW-1185">Reference proteome</keyword>
<feature type="compositionally biased region" description="Pro residues" evidence="1">
    <location>
        <begin position="37"/>
        <end position="49"/>
    </location>
</feature>
<organism evidence="3 4">
    <name type="scientific">Streptomyces justiciae</name>
    <dbReference type="NCBI Taxonomy" id="2780140"/>
    <lineage>
        <taxon>Bacteria</taxon>
        <taxon>Bacillati</taxon>
        <taxon>Actinomycetota</taxon>
        <taxon>Actinomycetes</taxon>
        <taxon>Kitasatosporales</taxon>
        <taxon>Streptomycetaceae</taxon>
        <taxon>Streptomyces</taxon>
    </lineage>
</organism>
<proteinExistence type="predicted"/>
<protein>
    <recommendedName>
        <fullName evidence="5">Lipoprotein</fullName>
    </recommendedName>
</protein>
<feature type="region of interest" description="Disordered" evidence="1">
    <location>
        <begin position="23"/>
        <end position="85"/>
    </location>
</feature>
<feature type="compositionally biased region" description="Low complexity" evidence="1">
    <location>
        <begin position="53"/>
        <end position="74"/>
    </location>
</feature>
<gene>
    <name evidence="3" type="ORF">RQC66_38380</name>
</gene>
<accession>A0ABU3M523</accession>
<keyword evidence="2" id="KW-0732">Signal</keyword>
<sequence>MSSRRSPLLAVLAAVAMTVTACGSQRAGEEHTGAAPTPTPTRSYPPPPKCAQAPETPAPTSASPSSDATGQPDEGPGDQPPNYADNHAYRMQASLSPEREASGLASAGLIRKELEKVREEGGAGEYGAYPDARVEAALQRLGCGPEHGVFVGNGFYAVYTGIACVSGRVTKDELTAEVHGVYVEPQPGAGPCVENRGGH</sequence>
<evidence type="ECO:0000313" key="3">
    <source>
        <dbReference type="EMBL" id="MDT7846601.1"/>
    </source>
</evidence>
<evidence type="ECO:0000313" key="4">
    <source>
        <dbReference type="Proteomes" id="UP001257948"/>
    </source>
</evidence>
<feature type="chain" id="PRO_5046157879" description="Lipoprotein" evidence="2">
    <location>
        <begin position="22"/>
        <end position="199"/>
    </location>
</feature>
<comment type="caution">
    <text evidence="3">The sequence shown here is derived from an EMBL/GenBank/DDBJ whole genome shotgun (WGS) entry which is preliminary data.</text>
</comment>
<dbReference type="PROSITE" id="PS51257">
    <property type="entry name" value="PROKAR_LIPOPROTEIN"/>
    <property type="match status" value="1"/>
</dbReference>